<comment type="subcellular location">
    <subcellularLocation>
        <location evidence="1">Cell membrane</location>
        <topology evidence="1">Multi-pass membrane protein</topology>
    </subcellularLocation>
</comment>
<evidence type="ECO:0000256" key="2">
    <source>
        <dbReference type="ARBA" id="ARBA00022475"/>
    </source>
</evidence>
<dbReference type="GO" id="GO:0005886">
    <property type="term" value="C:plasma membrane"/>
    <property type="evidence" value="ECO:0007669"/>
    <property type="project" value="UniProtKB-SubCell"/>
</dbReference>
<dbReference type="InterPro" id="IPR011701">
    <property type="entry name" value="MFS"/>
</dbReference>
<keyword evidence="2" id="KW-1003">Cell membrane</keyword>
<evidence type="ECO:0000256" key="1">
    <source>
        <dbReference type="ARBA" id="ARBA00004651"/>
    </source>
</evidence>
<evidence type="ECO:0000313" key="9">
    <source>
        <dbReference type="EMBL" id="SNT33968.1"/>
    </source>
</evidence>
<proteinExistence type="predicted"/>
<name>A0A239LVS5_9PSED</name>
<dbReference type="Gene3D" id="1.20.1250.20">
    <property type="entry name" value="MFS general substrate transporter like domains"/>
    <property type="match status" value="1"/>
</dbReference>
<evidence type="ECO:0000256" key="3">
    <source>
        <dbReference type="ARBA" id="ARBA00022692"/>
    </source>
</evidence>
<gene>
    <name evidence="8" type="ORF">SAMN05216189_1003200</name>
    <name evidence="9" type="ORF">SAMN06295949_12217</name>
</gene>
<keyword evidence="4 6" id="KW-1133">Transmembrane helix</keyword>
<dbReference type="CDD" id="cd17324">
    <property type="entry name" value="MFS_NepI_like"/>
    <property type="match status" value="1"/>
</dbReference>
<feature type="transmembrane region" description="Helical" evidence="6">
    <location>
        <begin position="348"/>
        <end position="369"/>
    </location>
</feature>
<feature type="transmembrane region" description="Helical" evidence="6">
    <location>
        <begin position="121"/>
        <end position="139"/>
    </location>
</feature>
<reference evidence="8 11" key="1">
    <citation type="submission" date="2016-10" db="EMBL/GenBank/DDBJ databases">
        <authorList>
            <person name="de Groot N.N."/>
        </authorList>
    </citation>
    <scope>NUCLEOTIDE SEQUENCE [LARGE SCALE GENOMIC DNA]</scope>
    <source>
        <strain evidence="8 11">CCM 7361</strain>
    </source>
</reference>
<dbReference type="RefSeq" id="WP_089393155.1">
    <property type="nucleotide sequence ID" value="NZ_FNEC01000003.1"/>
</dbReference>
<evidence type="ECO:0000256" key="4">
    <source>
        <dbReference type="ARBA" id="ARBA00022989"/>
    </source>
</evidence>
<dbReference type="Pfam" id="PF07690">
    <property type="entry name" value="MFS_1"/>
    <property type="match status" value="1"/>
</dbReference>
<dbReference type="EMBL" id="FZPC01000022">
    <property type="protein sequence ID" value="SNT33968.1"/>
    <property type="molecule type" value="Genomic_DNA"/>
</dbReference>
<sequence>MKAHTLDAPAGTATTPQQTQPAYWSGVFAMSLCVFALIASEFMPVSLLTPMAADLGVSEGMAGQGVAISGALAVLTSLSIPALAGTLNRKTLLLALTGVMALSGAVVALATNYLAYLLGRALIGVVIGGFWSLSAATAMRLVPARQVPRALAIFNGGNALATVMAAPLGSYLGAVIGWRGAFFCLVPVAALALAWQWASLPSMPAGERSPGAGNPFRLLGNRAVALGMGACGAFFMGQFALFTYVRPFLETVTRVEVSTLSLILLVIGVAGFIGTLLIGTLLKRSLFGPLIVLPALMAAIALALIPFGAWAFAVAALLGLWGLLATAAPVGWWSWIARALPGNAEAGGGLMVAVIQLSIALGSTLGGLLFDGSGYRATFVASAAVLLLAALLGWLTSRAQAPRGA</sequence>
<dbReference type="InterPro" id="IPR050189">
    <property type="entry name" value="MFS_Efflux_Transporters"/>
</dbReference>
<evidence type="ECO:0000256" key="5">
    <source>
        <dbReference type="ARBA" id="ARBA00023136"/>
    </source>
</evidence>
<dbReference type="PANTHER" id="PTHR43124:SF5">
    <property type="entry name" value="PURINE RIBONUCLEOSIDE EFFLUX PUMP NEPI"/>
    <property type="match status" value="1"/>
</dbReference>
<feature type="transmembrane region" description="Helical" evidence="6">
    <location>
        <begin position="219"/>
        <end position="245"/>
    </location>
</feature>
<dbReference type="Proteomes" id="UP000198309">
    <property type="component" value="Unassembled WGS sequence"/>
</dbReference>
<feature type="transmembrane region" description="Helical" evidence="6">
    <location>
        <begin position="257"/>
        <end position="279"/>
    </location>
</feature>
<dbReference type="SUPFAM" id="SSF103473">
    <property type="entry name" value="MFS general substrate transporter"/>
    <property type="match status" value="1"/>
</dbReference>
<dbReference type="PROSITE" id="PS50850">
    <property type="entry name" value="MFS"/>
    <property type="match status" value="1"/>
</dbReference>
<reference evidence="9 10" key="2">
    <citation type="submission" date="2017-06" db="EMBL/GenBank/DDBJ databases">
        <authorList>
            <person name="Varghese N."/>
            <person name="Submissions S."/>
        </authorList>
    </citation>
    <scope>NUCLEOTIDE SEQUENCE [LARGE SCALE GENOMIC DNA]</scope>
    <source>
        <strain evidence="9 10">RLD-1</strain>
    </source>
</reference>
<feature type="transmembrane region" description="Helical" evidence="6">
    <location>
        <begin position="375"/>
        <end position="395"/>
    </location>
</feature>
<keyword evidence="10" id="KW-1185">Reference proteome</keyword>
<feature type="transmembrane region" description="Helical" evidence="6">
    <location>
        <begin position="92"/>
        <end position="115"/>
    </location>
</feature>
<feature type="transmembrane region" description="Helical" evidence="6">
    <location>
        <begin position="286"/>
        <end position="305"/>
    </location>
</feature>
<keyword evidence="5 6" id="KW-0472">Membrane</keyword>
<accession>A0A239LVS5</accession>
<evidence type="ECO:0000313" key="8">
    <source>
        <dbReference type="EMBL" id="SDI26741.1"/>
    </source>
</evidence>
<feature type="domain" description="Major facilitator superfamily (MFS) profile" evidence="7">
    <location>
        <begin position="19"/>
        <end position="401"/>
    </location>
</feature>
<protein>
    <submittedName>
        <fullName evidence="8">Predicted arabinose efflux permease, MFS family</fullName>
    </submittedName>
</protein>
<feature type="transmembrane region" description="Helical" evidence="6">
    <location>
        <begin position="178"/>
        <end position="198"/>
    </location>
</feature>
<feature type="transmembrane region" description="Helical" evidence="6">
    <location>
        <begin position="21"/>
        <end position="40"/>
    </location>
</feature>
<dbReference type="InterPro" id="IPR020846">
    <property type="entry name" value="MFS_dom"/>
</dbReference>
<dbReference type="EMBL" id="FNEC01000003">
    <property type="protein sequence ID" value="SDI26741.1"/>
    <property type="molecule type" value="Genomic_DNA"/>
</dbReference>
<dbReference type="InterPro" id="IPR036259">
    <property type="entry name" value="MFS_trans_sf"/>
</dbReference>
<evidence type="ECO:0000259" key="7">
    <source>
        <dbReference type="PROSITE" id="PS50850"/>
    </source>
</evidence>
<feature type="transmembrane region" description="Helical" evidence="6">
    <location>
        <begin position="151"/>
        <end position="172"/>
    </location>
</feature>
<feature type="transmembrane region" description="Helical" evidence="6">
    <location>
        <begin position="311"/>
        <end position="336"/>
    </location>
</feature>
<evidence type="ECO:0000313" key="10">
    <source>
        <dbReference type="Proteomes" id="UP000198309"/>
    </source>
</evidence>
<organism evidence="8 11">
    <name type="scientific">Pseudomonas delhiensis</name>
    <dbReference type="NCBI Taxonomy" id="366289"/>
    <lineage>
        <taxon>Bacteria</taxon>
        <taxon>Pseudomonadati</taxon>
        <taxon>Pseudomonadota</taxon>
        <taxon>Gammaproteobacteria</taxon>
        <taxon>Pseudomonadales</taxon>
        <taxon>Pseudomonadaceae</taxon>
        <taxon>Pseudomonas</taxon>
    </lineage>
</organism>
<evidence type="ECO:0000313" key="11">
    <source>
        <dbReference type="Proteomes" id="UP000199693"/>
    </source>
</evidence>
<feature type="transmembrane region" description="Helical" evidence="6">
    <location>
        <begin position="60"/>
        <end position="80"/>
    </location>
</feature>
<keyword evidence="3 6" id="KW-0812">Transmembrane</keyword>
<evidence type="ECO:0000256" key="6">
    <source>
        <dbReference type="SAM" id="Phobius"/>
    </source>
</evidence>
<dbReference type="Proteomes" id="UP000199693">
    <property type="component" value="Unassembled WGS sequence"/>
</dbReference>
<dbReference type="PANTHER" id="PTHR43124">
    <property type="entry name" value="PURINE EFFLUX PUMP PBUE"/>
    <property type="match status" value="1"/>
</dbReference>
<dbReference type="GO" id="GO:0022857">
    <property type="term" value="F:transmembrane transporter activity"/>
    <property type="evidence" value="ECO:0007669"/>
    <property type="project" value="InterPro"/>
</dbReference>
<dbReference type="AlphaFoldDB" id="A0A239LVS5"/>